<protein>
    <submittedName>
        <fullName evidence="2">Uncharacterized protein</fullName>
    </submittedName>
</protein>
<keyword evidence="3" id="KW-1185">Reference proteome</keyword>
<proteinExistence type="predicted"/>
<gene>
    <name evidence="2" type="ORF">E5288_WYG012109</name>
</gene>
<dbReference type="AlphaFoldDB" id="A0A6B0R5B2"/>
<accession>A0A6B0R5B2</accession>
<evidence type="ECO:0000256" key="1">
    <source>
        <dbReference type="SAM" id="MobiDB-lite"/>
    </source>
</evidence>
<organism evidence="2 3">
    <name type="scientific">Bos mutus</name>
    <name type="common">wild yak</name>
    <dbReference type="NCBI Taxonomy" id="72004"/>
    <lineage>
        <taxon>Eukaryota</taxon>
        <taxon>Metazoa</taxon>
        <taxon>Chordata</taxon>
        <taxon>Craniata</taxon>
        <taxon>Vertebrata</taxon>
        <taxon>Euteleostomi</taxon>
        <taxon>Mammalia</taxon>
        <taxon>Eutheria</taxon>
        <taxon>Laurasiatheria</taxon>
        <taxon>Artiodactyla</taxon>
        <taxon>Ruminantia</taxon>
        <taxon>Pecora</taxon>
        <taxon>Bovidae</taxon>
        <taxon>Bovinae</taxon>
        <taxon>Bos</taxon>
    </lineage>
</organism>
<sequence>MTADCGPHGFAVILQRPHTRQGRVEAAGAGGSQGLSVRLWARIPGRRRPRVPDGADDMMDCLCHCRASFSASDGKARFSDLYGAVEGRHLQTKQEVFSSEVILCSPSPPLRGMEPVQEMPNAVDKDDSIS</sequence>
<dbReference type="Proteomes" id="UP000322234">
    <property type="component" value="Unassembled WGS sequence"/>
</dbReference>
<reference evidence="2" key="1">
    <citation type="submission" date="2019-10" db="EMBL/GenBank/DDBJ databases">
        <title>The sequence and de novo assembly of the wild yak genome.</title>
        <authorList>
            <person name="Liu Y."/>
        </authorList>
    </citation>
    <scope>NUCLEOTIDE SEQUENCE [LARGE SCALE GENOMIC DNA]</scope>
    <source>
        <strain evidence="2">WY2019</strain>
    </source>
</reference>
<comment type="caution">
    <text evidence="2">The sequence shown here is derived from an EMBL/GenBank/DDBJ whole genome shotgun (WGS) entry which is preliminary data.</text>
</comment>
<feature type="region of interest" description="Disordered" evidence="1">
    <location>
        <begin position="108"/>
        <end position="130"/>
    </location>
</feature>
<evidence type="ECO:0000313" key="2">
    <source>
        <dbReference type="EMBL" id="MXQ84111.1"/>
    </source>
</evidence>
<dbReference type="EMBL" id="VBQZ03000019">
    <property type="protein sequence ID" value="MXQ84111.1"/>
    <property type="molecule type" value="Genomic_DNA"/>
</dbReference>
<evidence type="ECO:0000313" key="3">
    <source>
        <dbReference type="Proteomes" id="UP000322234"/>
    </source>
</evidence>
<name>A0A6B0R5B2_9CETA</name>